<gene>
    <name evidence="7" type="ORF">SNE40_009301</name>
</gene>
<dbReference type="InterPro" id="IPR000276">
    <property type="entry name" value="GPCR_Rhodpsn"/>
</dbReference>
<feature type="transmembrane region" description="Helical" evidence="5">
    <location>
        <begin position="240"/>
        <end position="258"/>
    </location>
</feature>
<evidence type="ECO:0000256" key="2">
    <source>
        <dbReference type="ARBA" id="ARBA00022692"/>
    </source>
</evidence>
<dbReference type="PANTHER" id="PTHR46641">
    <property type="entry name" value="FMRFAMIDE RECEPTOR-RELATED"/>
    <property type="match status" value="1"/>
</dbReference>
<dbReference type="SUPFAM" id="SSF81321">
    <property type="entry name" value="Family A G protein-coupled receptor-like"/>
    <property type="match status" value="1"/>
</dbReference>
<dbReference type="AlphaFoldDB" id="A0AAN8Q313"/>
<keyword evidence="3 5" id="KW-1133">Transmembrane helix</keyword>
<protein>
    <recommendedName>
        <fullName evidence="6">G-protein coupled receptors family 1 profile domain-containing protein</fullName>
    </recommendedName>
</protein>
<evidence type="ECO:0000256" key="3">
    <source>
        <dbReference type="ARBA" id="ARBA00022989"/>
    </source>
</evidence>
<dbReference type="EMBL" id="JAZGQO010000007">
    <property type="protein sequence ID" value="KAK6181455.1"/>
    <property type="molecule type" value="Genomic_DNA"/>
</dbReference>
<dbReference type="PROSITE" id="PS50262">
    <property type="entry name" value="G_PROTEIN_RECEP_F1_2"/>
    <property type="match status" value="1"/>
</dbReference>
<feature type="domain" description="G-protein coupled receptors family 1 profile" evidence="6">
    <location>
        <begin position="76"/>
        <end position="335"/>
    </location>
</feature>
<reference evidence="7 8" key="1">
    <citation type="submission" date="2024-01" db="EMBL/GenBank/DDBJ databases">
        <title>The genome of the rayed Mediterranean limpet Patella caerulea (Linnaeus, 1758).</title>
        <authorList>
            <person name="Anh-Thu Weber A."/>
            <person name="Halstead-Nussloch G."/>
        </authorList>
    </citation>
    <scope>NUCLEOTIDE SEQUENCE [LARGE SCALE GENOMIC DNA]</scope>
    <source>
        <strain evidence="7">AATW-2023a</strain>
        <tissue evidence="7">Whole specimen</tissue>
    </source>
</reference>
<dbReference type="InterPro" id="IPR017452">
    <property type="entry name" value="GPCR_Rhodpsn_7TM"/>
</dbReference>
<keyword evidence="8" id="KW-1185">Reference proteome</keyword>
<accession>A0AAN8Q313</accession>
<keyword evidence="2 5" id="KW-0812">Transmembrane</keyword>
<evidence type="ECO:0000256" key="5">
    <source>
        <dbReference type="SAM" id="Phobius"/>
    </source>
</evidence>
<proteinExistence type="predicted"/>
<comment type="caution">
    <text evidence="7">The sequence shown here is derived from an EMBL/GenBank/DDBJ whole genome shotgun (WGS) entry which is preliminary data.</text>
</comment>
<keyword evidence="4 5" id="KW-0472">Membrane</keyword>
<dbReference type="PRINTS" id="PR00237">
    <property type="entry name" value="GPCRRHODOPSN"/>
</dbReference>
<comment type="subcellular location">
    <subcellularLocation>
        <location evidence="1">Membrane</location>
    </subcellularLocation>
</comment>
<feature type="transmembrane region" description="Helical" evidence="5">
    <location>
        <begin position="96"/>
        <end position="118"/>
    </location>
</feature>
<feature type="transmembrane region" description="Helical" evidence="5">
    <location>
        <begin position="180"/>
        <end position="200"/>
    </location>
</feature>
<evidence type="ECO:0000256" key="1">
    <source>
        <dbReference type="ARBA" id="ARBA00004370"/>
    </source>
</evidence>
<organism evidence="7 8">
    <name type="scientific">Patella caerulea</name>
    <name type="common">Rayed Mediterranean limpet</name>
    <dbReference type="NCBI Taxonomy" id="87958"/>
    <lineage>
        <taxon>Eukaryota</taxon>
        <taxon>Metazoa</taxon>
        <taxon>Spiralia</taxon>
        <taxon>Lophotrochozoa</taxon>
        <taxon>Mollusca</taxon>
        <taxon>Gastropoda</taxon>
        <taxon>Patellogastropoda</taxon>
        <taxon>Patelloidea</taxon>
        <taxon>Patellidae</taxon>
        <taxon>Patella</taxon>
    </lineage>
</organism>
<evidence type="ECO:0000313" key="7">
    <source>
        <dbReference type="EMBL" id="KAK6181455.1"/>
    </source>
</evidence>
<dbReference type="CDD" id="cd14978">
    <property type="entry name" value="7tmA_FMRFamide_R-like"/>
    <property type="match status" value="1"/>
</dbReference>
<dbReference type="GO" id="GO:0016020">
    <property type="term" value="C:membrane"/>
    <property type="evidence" value="ECO:0007669"/>
    <property type="project" value="UniProtKB-SubCell"/>
</dbReference>
<feature type="transmembrane region" description="Helical" evidence="5">
    <location>
        <begin position="64"/>
        <end position="84"/>
    </location>
</feature>
<evidence type="ECO:0000259" key="6">
    <source>
        <dbReference type="PROSITE" id="PS50262"/>
    </source>
</evidence>
<name>A0AAN8Q313_PATCE</name>
<feature type="transmembrane region" description="Helical" evidence="5">
    <location>
        <begin position="279"/>
        <end position="307"/>
    </location>
</feature>
<sequence>MDTDIFISNLSTTSLSSVELNAVTNHANNVSSNIVMPLTGSCVGSGDDPYEDFYRTAQYATGMVIYPILCIIGLTGNVLALMVLSHRNMATSTNVYLSGLAVSDTIKLLNDLLYFIMLVISIDNEKAGTKMLVSVYPFAHFIFNMSVCVTAWLTVSVAVERYISVCYPTQAKQLCTIQRARIVCVLVFIFMNILTLPSAFTYKPVFVYDEEHNVSCHDIGLTELGANKAFMVPYQWVQSSSRAIIPLIVLIYLNVRIINELRKERVKGKALSSRNKITLMLIIIIVIFVVCITPDAIMSTFFGFGYVTETSLVKGIREITDSLLAFNSAINFLLYCIMNKLFRITFLVVLCGREPARIANGSKRSFRYEQSTRRRSSNKLKMLYKRSSTTSL</sequence>
<evidence type="ECO:0000313" key="8">
    <source>
        <dbReference type="Proteomes" id="UP001347796"/>
    </source>
</evidence>
<dbReference type="InterPro" id="IPR052954">
    <property type="entry name" value="GPCR-Ligand_Int"/>
</dbReference>
<feature type="transmembrane region" description="Helical" evidence="5">
    <location>
        <begin position="138"/>
        <end position="159"/>
    </location>
</feature>
<dbReference type="PANTHER" id="PTHR46641:SF2">
    <property type="entry name" value="FMRFAMIDE RECEPTOR"/>
    <property type="match status" value="1"/>
</dbReference>
<evidence type="ECO:0000256" key="4">
    <source>
        <dbReference type="ARBA" id="ARBA00023136"/>
    </source>
</evidence>
<dbReference type="Pfam" id="PF00001">
    <property type="entry name" value="7tm_1"/>
    <property type="match status" value="1"/>
</dbReference>
<dbReference type="Proteomes" id="UP001347796">
    <property type="component" value="Unassembled WGS sequence"/>
</dbReference>
<dbReference type="GO" id="GO:0004930">
    <property type="term" value="F:G protein-coupled receptor activity"/>
    <property type="evidence" value="ECO:0007669"/>
    <property type="project" value="InterPro"/>
</dbReference>
<dbReference type="Gene3D" id="1.20.1070.10">
    <property type="entry name" value="Rhodopsin 7-helix transmembrane proteins"/>
    <property type="match status" value="1"/>
</dbReference>